<evidence type="ECO:0000313" key="2">
    <source>
        <dbReference type="EMBL" id="MFC4015644.1"/>
    </source>
</evidence>
<dbReference type="EMBL" id="JBHSBI010000048">
    <property type="protein sequence ID" value="MFC4015644.1"/>
    <property type="molecule type" value="Genomic_DNA"/>
</dbReference>
<evidence type="ECO:0000256" key="1">
    <source>
        <dbReference type="SAM" id="MobiDB-lite"/>
    </source>
</evidence>
<dbReference type="RefSeq" id="WP_379535456.1">
    <property type="nucleotide sequence ID" value="NZ_JBHSBI010000048.1"/>
</dbReference>
<evidence type="ECO:0008006" key="4">
    <source>
        <dbReference type="Google" id="ProtNLM"/>
    </source>
</evidence>
<evidence type="ECO:0000313" key="3">
    <source>
        <dbReference type="Proteomes" id="UP001595851"/>
    </source>
</evidence>
<accession>A0ABV8GTS8</accession>
<feature type="region of interest" description="Disordered" evidence="1">
    <location>
        <begin position="25"/>
        <end position="59"/>
    </location>
</feature>
<comment type="caution">
    <text evidence="2">The sequence shown here is derived from an EMBL/GenBank/DDBJ whole genome shotgun (WGS) entry which is preliminary data.</text>
</comment>
<proteinExistence type="predicted"/>
<gene>
    <name evidence="2" type="ORF">ACFOY2_51130</name>
</gene>
<protein>
    <recommendedName>
        <fullName evidence="4">PE domain-containing protein</fullName>
    </recommendedName>
</protein>
<keyword evidence="3" id="KW-1185">Reference proteome</keyword>
<reference evidence="3" key="1">
    <citation type="journal article" date="2019" name="Int. J. Syst. Evol. Microbiol.">
        <title>The Global Catalogue of Microorganisms (GCM) 10K type strain sequencing project: providing services to taxonomists for standard genome sequencing and annotation.</title>
        <authorList>
            <consortium name="The Broad Institute Genomics Platform"/>
            <consortium name="The Broad Institute Genome Sequencing Center for Infectious Disease"/>
            <person name="Wu L."/>
            <person name="Ma J."/>
        </authorList>
    </citation>
    <scope>NUCLEOTIDE SEQUENCE [LARGE SCALE GENOMIC DNA]</scope>
    <source>
        <strain evidence="3">TBRC 1276</strain>
    </source>
</reference>
<name>A0ABV8GTS8_9ACTN</name>
<dbReference type="Proteomes" id="UP001595851">
    <property type="component" value="Unassembled WGS sequence"/>
</dbReference>
<sequence length="110" mass="12103">MADLDIHLSALDRCRTAINTATGQYEDTLSEHNPGELTYNDNGRPRSNRPPINADTFGDLTDSATLATASNDVWDTIIGEMDEARRKLADAERGLNSVEENIRSTHRATS</sequence>
<organism evidence="2 3">
    <name type="scientific">Nonomuraea purpurea</name>
    <dbReference type="NCBI Taxonomy" id="1849276"/>
    <lineage>
        <taxon>Bacteria</taxon>
        <taxon>Bacillati</taxon>
        <taxon>Actinomycetota</taxon>
        <taxon>Actinomycetes</taxon>
        <taxon>Streptosporangiales</taxon>
        <taxon>Streptosporangiaceae</taxon>
        <taxon>Nonomuraea</taxon>
    </lineage>
</organism>